<dbReference type="RefSeq" id="WP_105357116.1">
    <property type="nucleotide sequence ID" value="NZ_PUIB01000020.1"/>
</dbReference>
<dbReference type="AlphaFoldDB" id="A0A2S8FF78"/>
<proteinExistence type="predicted"/>
<evidence type="ECO:0000256" key="1">
    <source>
        <dbReference type="SAM" id="Phobius"/>
    </source>
</evidence>
<comment type="caution">
    <text evidence="2">The sequence shown here is derived from an EMBL/GenBank/DDBJ whole genome shotgun (WGS) entry which is preliminary data.</text>
</comment>
<feature type="transmembrane region" description="Helical" evidence="1">
    <location>
        <begin position="5"/>
        <end position="23"/>
    </location>
</feature>
<gene>
    <name evidence="2" type="ORF">C5Y98_20710</name>
</gene>
<reference evidence="2 3" key="1">
    <citation type="submission" date="2018-02" db="EMBL/GenBank/DDBJ databases">
        <title>Comparative genomes isolates from brazilian mangrove.</title>
        <authorList>
            <person name="Araujo J.E."/>
            <person name="Taketani R.G."/>
            <person name="Silva M.C.P."/>
            <person name="Loureco M.V."/>
            <person name="Andreote F.D."/>
        </authorList>
    </citation>
    <scope>NUCLEOTIDE SEQUENCE [LARGE SCALE GENOMIC DNA]</scope>
    <source>
        <strain evidence="2 3">NAP PRIS-MGV</strain>
    </source>
</reference>
<keyword evidence="1" id="KW-1133">Transmembrane helix</keyword>
<evidence type="ECO:0000313" key="2">
    <source>
        <dbReference type="EMBL" id="PQO30819.1"/>
    </source>
</evidence>
<dbReference type="EMBL" id="PUIB01000020">
    <property type="protein sequence ID" value="PQO30819.1"/>
    <property type="molecule type" value="Genomic_DNA"/>
</dbReference>
<protein>
    <submittedName>
        <fullName evidence="2">Uncharacterized protein</fullName>
    </submittedName>
</protein>
<dbReference type="Proteomes" id="UP000239388">
    <property type="component" value="Unassembled WGS sequence"/>
</dbReference>
<dbReference type="OrthoDB" id="239735at2"/>
<sequence length="485" mass="53215">MTIFYIVIAVLVLLFGILSYLNFQTWHIVTVLAMFCTFFAAFAFMVLSTLVLKTQAAWRADYQTKSEMHARLDAEVKVLETGVAINELTGRMVSNDAPFGSVMTANAELKRVLHNRGRVWRGAQAGQLAQNSIEVILPTIQPDPTNPTAPAPAQDRSLAVDTVLYAFGEVPGANGVVLPGVYLGEFIVTMTNFPNVTLEPALPLSPQQIALINRGAGGKWTLYDQMPTDNREVFASMDQAAVDQIITQVFTWGNGDPAAAAALQQQFARSGKAADPNDPPATVWKRVTFLKDLAVDVDSDSDVAGPRENFESATGLAVAPELKQGAATEFKQGDTALLDATTAAELSADGSVKIEEDVYLRPLHDFSSEFRFAYSMLNSLRDQINAYQADISLTDAQITRTQEVSQRREALGMALDNDLSNVTKELEQISTYNDRLDAHLKAVLAEVSRTYRSVQTLREKLIETQEKLKAEIDERLSSDELQTSI</sequence>
<feature type="transmembrane region" description="Helical" evidence="1">
    <location>
        <begin position="29"/>
        <end position="52"/>
    </location>
</feature>
<organism evidence="2 3">
    <name type="scientific">Blastopirellula marina</name>
    <dbReference type="NCBI Taxonomy" id="124"/>
    <lineage>
        <taxon>Bacteria</taxon>
        <taxon>Pseudomonadati</taxon>
        <taxon>Planctomycetota</taxon>
        <taxon>Planctomycetia</taxon>
        <taxon>Pirellulales</taxon>
        <taxon>Pirellulaceae</taxon>
        <taxon>Blastopirellula</taxon>
    </lineage>
</organism>
<name>A0A2S8FF78_9BACT</name>
<keyword evidence="1" id="KW-0472">Membrane</keyword>
<evidence type="ECO:0000313" key="3">
    <source>
        <dbReference type="Proteomes" id="UP000239388"/>
    </source>
</evidence>
<keyword evidence="1" id="KW-0812">Transmembrane</keyword>
<accession>A0A2S8FF78</accession>